<sequence length="319" mass="34026">MLPTAPLSLQLAAALPGLDPANRLDMQIAAGFNPTTIPKMYFGGGGLANISMMLSMMVGTFVLDDLPQLEFQMEQAATSITRNLWPRLGWLATLRMQPLLNYSLIARLVLDLRALGIDPFSVTAFPSSTLSPNFRFALTPPHLKMAGFVASLPRLMTLSESLNIPPLGETGAVSALQNRLSGLASLSPPSLLIPMPLLTKLALVLESLATINMAFGDGFSPSTLGRVRLMLSLWSKFGIPIPLPALALSQKLDLLPSLEDIQLGESVAPSLGAAFAGLNFSPPKLAIAPFLNIVLALHGSLQFAIDMEPFDMCSMCPCS</sequence>
<gene>
    <name evidence="1" type="ORF">V6575_00170</name>
</gene>
<dbReference type="EMBL" id="JBAKIA010000001">
    <property type="protein sequence ID" value="MEJ8472488.1"/>
    <property type="molecule type" value="Genomic_DNA"/>
</dbReference>
<accession>A0ABU8TEB0</accession>
<reference evidence="1 2" key="1">
    <citation type="submission" date="2024-02" db="EMBL/GenBank/DDBJ databases">
        <title>Roseibium algae sp. nov., isolated from marine alga (Grateloupia sp.), showing potential in myo-inositol conversion.</title>
        <authorList>
            <person name="Wang Y."/>
        </authorList>
    </citation>
    <scope>NUCLEOTIDE SEQUENCE [LARGE SCALE GENOMIC DNA]</scope>
    <source>
        <strain evidence="1 2">H3510</strain>
    </source>
</reference>
<protein>
    <submittedName>
        <fullName evidence="1">Uncharacterized protein</fullName>
    </submittedName>
</protein>
<evidence type="ECO:0000313" key="2">
    <source>
        <dbReference type="Proteomes" id="UP001385499"/>
    </source>
</evidence>
<name>A0ABU8TEB0_9HYPH</name>
<dbReference type="RefSeq" id="WP_340271951.1">
    <property type="nucleotide sequence ID" value="NZ_JBAKIA010000001.1"/>
</dbReference>
<evidence type="ECO:0000313" key="1">
    <source>
        <dbReference type="EMBL" id="MEJ8472488.1"/>
    </source>
</evidence>
<keyword evidence="2" id="KW-1185">Reference proteome</keyword>
<comment type="caution">
    <text evidence="1">The sequence shown here is derived from an EMBL/GenBank/DDBJ whole genome shotgun (WGS) entry which is preliminary data.</text>
</comment>
<organism evidence="1 2">
    <name type="scientific">Roseibium algae</name>
    <dbReference type="NCBI Taxonomy" id="3123038"/>
    <lineage>
        <taxon>Bacteria</taxon>
        <taxon>Pseudomonadati</taxon>
        <taxon>Pseudomonadota</taxon>
        <taxon>Alphaproteobacteria</taxon>
        <taxon>Hyphomicrobiales</taxon>
        <taxon>Stappiaceae</taxon>
        <taxon>Roseibium</taxon>
    </lineage>
</organism>
<proteinExistence type="predicted"/>
<dbReference type="Proteomes" id="UP001385499">
    <property type="component" value="Unassembled WGS sequence"/>
</dbReference>